<proteinExistence type="predicted"/>
<evidence type="ECO:0000256" key="1">
    <source>
        <dbReference type="SAM" id="MobiDB-lite"/>
    </source>
</evidence>
<dbReference type="Proteomes" id="UP000697107">
    <property type="component" value="Unassembled WGS sequence"/>
</dbReference>
<feature type="compositionally biased region" description="Low complexity" evidence="1">
    <location>
        <begin position="10"/>
        <end position="21"/>
    </location>
</feature>
<sequence length="512" mass="55277">MTTMVTSPDQSAEQSSSERAAGSGGIRQTMRTLAAVVTLQTNSGGTVTLETTVIRGSTGRAGFEILEDEGPQDTLRADGRGAASGGDAEQVSVASSSTGTRNQHGDPTIPLVSPEGSVSGLGNTFGPGGAGGAGAGRTPPPRRTYVRGTTGYSVVEARPPQQPIVVHEKAKAAVSMRVQRRDDQLYHEVASQVKGEAKRWFATVVESVSPEEEKINTLAVCSARSTGRSGRNQRWTTCSIRGGRYASGRRVLEWLSAHNYSETTYVRLEKTRRKATKDGVRMLTKGQADATGYTPLMARVVTAKKLGRREHVKRYEYQSCSGYQGCCRGQRATSSSRASTRSPSTDRVVIADSAVEDERSLAKHQDRHGGSVQQGFKGAVDRVLGVRRFRFKTPYGRDMTVAALVVEGAPDEFLLGEHWMMRNGVKIDFTACGMKWYDGDDKKIVPFSCTTNRQLDDDGTVQVRLVKAAKVVTSMGRRLELAVPTPEGTTGLCMPAHRVEPHLLLAPTLITV</sequence>
<comment type="caution">
    <text evidence="2">The sequence shown here is derived from an EMBL/GenBank/DDBJ whole genome shotgun (WGS) entry which is preliminary data.</text>
</comment>
<evidence type="ECO:0000313" key="2">
    <source>
        <dbReference type="EMBL" id="KAG2984762.1"/>
    </source>
</evidence>
<feature type="compositionally biased region" description="Polar residues" evidence="1">
    <location>
        <begin position="92"/>
        <end position="102"/>
    </location>
</feature>
<dbReference type="VEuPathDB" id="FungiDB:PC110_g1313"/>
<feature type="region of interest" description="Disordered" evidence="1">
    <location>
        <begin position="65"/>
        <end position="113"/>
    </location>
</feature>
<organism evidence="2 3">
    <name type="scientific">Phytophthora cactorum</name>
    <dbReference type="NCBI Taxonomy" id="29920"/>
    <lineage>
        <taxon>Eukaryota</taxon>
        <taxon>Sar</taxon>
        <taxon>Stramenopiles</taxon>
        <taxon>Oomycota</taxon>
        <taxon>Peronosporomycetes</taxon>
        <taxon>Peronosporales</taxon>
        <taxon>Peronosporaceae</taxon>
        <taxon>Phytophthora</taxon>
    </lineage>
</organism>
<accession>A0A8T1G5B5</accession>
<dbReference type="AlphaFoldDB" id="A0A8T1G5B5"/>
<evidence type="ECO:0000313" key="3">
    <source>
        <dbReference type="Proteomes" id="UP000697107"/>
    </source>
</evidence>
<gene>
    <name evidence="2" type="ORF">PC118_g8689</name>
</gene>
<name>A0A8T1G5B5_9STRA</name>
<dbReference type="EMBL" id="RCML01000226">
    <property type="protein sequence ID" value="KAG2984762.1"/>
    <property type="molecule type" value="Genomic_DNA"/>
</dbReference>
<reference evidence="2" key="1">
    <citation type="submission" date="2018-10" db="EMBL/GenBank/DDBJ databases">
        <title>Effector identification in a new, highly contiguous assembly of the strawberry crown rot pathogen Phytophthora cactorum.</title>
        <authorList>
            <person name="Armitage A.D."/>
            <person name="Nellist C.F."/>
            <person name="Bates H."/>
            <person name="Vickerstaff R.J."/>
            <person name="Harrison R.J."/>
        </authorList>
    </citation>
    <scope>NUCLEOTIDE SEQUENCE</scope>
    <source>
        <strain evidence="2">P415</strain>
    </source>
</reference>
<protein>
    <submittedName>
        <fullName evidence="2">Uncharacterized protein</fullName>
    </submittedName>
</protein>
<feature type="region of interest" description="Disordered" evidence="1">
    <location>
        <begin position="1"/>
        <end position="26"/>
    </location>
</feature>